<evidence type="ECO:0000313" key="4">
    <source>
        <dbReference type="Proteomes" id="UP000265515"/>
    </source>
</evidence>
<protein>
    <recommendedName>
        <fullName evidence="2">Peptidoglycan binding-like domain-containing protein</fullName>
    </recommendedName>
</protein>
<dbReference type="InterPro" id="IPR036365">
    <property type="entry name" value="PGBD-like_sf"/>
</dbReference>
<name>A0A388LKE1_CHABU</name>
<dbReference type="Pfam" id="PF01471">
    <property type="entry name" value="PG_binding_1"/>
    <property type="match status" value="2"/>
</dbReference>
<dbReference type="InterPro" id="IPR023346">
    <property type="entry name" value="Lysozyme-like_dom_sf"/>
</dbReference>
<evidence type="ECO:0000256" key="1">
    <source>
        <dbReference type="SAM" id="SignalP"/>
    </source>
</evidence>
<feature type="domain" description="Peptidoglycan binding-like" evidence="2">
    <location>
        <begin position="98"/>
        <end position="155"/>
    </location>
</feature>
<dbReference type="InterPro" id="IPR002477">
    <property type="entry name" value="Peptidoglycan-bd-like"/>
</dbReference>
<dbReference type="Gene3D" id="1.10.530.10">
    <property type="match status" value="1"/>
</dbReference>
<accession>A0A388LKE1</accession>
<keyword evidence="1" id="KW-0732">Signal</keyword>
<dbReference type="SUPFAM" id="SSF47090">
    <property type="entry name" value="PGBD-like"/>
    <property type="match status" value="2"/>
</dbReference>
<organism evidence="3 4">
    <name type="scientific">Chara braunii</name>
    <name type="common">Braun's stonewort</name>
    <dbReference type="NCBI Taxonomy" id="69332"/>
    <lineage>
        <taxon>Eukaryota</taxon>
        <taxon>Viridiplantae</taxon>
        <taxon>Streptophyta</taxon>
        <taxon>Charophyceae</taxon>
        <taxon>Charales</taxon>
        <taxon>Characeae</taxon>
        <taxon>Chara</taxon>
    </lineage>
</organism>
<dbReference type="EMBL" id="BFEA01000415">
    <property type="protein sequence ID" value="GBG82692.1"/>
    <property type="molecule type" value="Genomic_DNA"/>
</dbReference>
<gene>
    <name evidence="3" type="ORF">CBR_g36222</name>
</gene>
<dbReference type="Gramene" id="GBG82692">
    <property type="protein sequence ID" value="GBG82692"/>
    <property type="gene ID" value="CBR_g36222"/>
</dbReference>
<evidence type="ECO:0000313" key="3">
    <source>
        <dbReference type="EMBL" id="GBG82692.1"/>
    </source>
</evidence>
<reference evidence="3 4" key="1">
    <citation type="journal article" date="2018" name="Cell">
        <title>The Chara Genome: Secondary Complexity and Implications for Plant Terrestrialization.</title>
        <authorList>
            <person name="Nishiyama T."/>
            <person name="Sakayama H."/>
            <person name="Vries J.D."/>
            <person name="Buschmann H."/>
            <person name="Saint-Marcoux D."/>
            <person name="Ullrich K.K."/>
            <person name="Haas F.B."/>
            <person name="Vanderstraeten L."/>
            <person name="Becker D."/>
            <person name="Lang D."/>
            <person name="Vosolsobe S."/>
            <person name="Rombauts S."/>
            <person name="Wilhelmsson P.K.I."/>
            <person name="Janitza P."/>
            <person name="Kern R."/>
            <person name="Heyl A."/>
            <person name="Rumpler F."/>
            <person name="Villalobos L.I.A.C."/>
            <person name="Clay J.M."/>
            <person name="Skokan R."/>
            <person name="Toyoda A."/>
            <person name="Suzuki Y."/>
            <person name="Kagoshima H."/>
            <person name="Schijlen E."/>
            <person name="Tajeshwar N."/>
            <person name="Catarino B."/>
            <person name="Hetherington A.J."/>
            <person name="Saltykova A."/>
            <person name="Bonnot C."/>
            <person name="Breuninger H."/>
            <person name="Symeonidi A."/>
            <person name="Radhakrishnan G.V."/>
            <person name="Van Nieuwerburgh F."/>
            <person name="Deforce D."/>
            <person name="Chang C."/>
            <person name="Karol K.G."/>
            <person name="Hedrich R."/>
            <person name="Ulvskov P."/>
            <person name="Glockner G."/>
            <person name="Delwiche C.F."/>
            <person name="Petrasek J."/>
            <person name="Van de Peer Y."/>
            <person name="Friml J."/>
            <person name="Beilby M."/>
            <person name="Dolan L."/>
            <person name="Kohara Y."/>
            <person name="Sugano S."/>
            <person name="Fujiyama A."/>
            <person name="Delaux P.-M."/>
            <person name="Quint M."/>
            <person name="TheiBen G."/>
            <person name="Hagemann M."/>
            <person name="Harholt J."/>
            <person name="Dunand C."/>
            <person name="Zachgo S."/>
            <person name="Langdale J."/>
            <person name="Maumus F."/>
            <person name="Straeten D.V.D."/>
            <person name="Gould S.B."/>
            <person name="Rensing S.A."/>
        </authorList>
    </citation>
    <scope>NUCLEOTIDE SEQUENCE [LARGE SCALE GENOMIC DNA]</scope>
    <source>
        <strain evidence="3 4">S276</strain>
    </source>
</reference>
<keyword evidence="4" id="KW-1185">Reference proteome</keyword>
<dbReference type="Proteomes" id="UP000265515">
    <property type="component" value="Unassembled WGS sequence"/>
</dbReference>
<dbReference type="AlphaFoldDB" id="A0A388LKE1"/>
<evidence type="ECO:0000259" key="2">
    <source>
        <dbReference type="Pfam" id="PF01471"/>
    </source>
</evidence>
<feature type="domain" description="Peptidoglycan binding-like" evidence="2">
    <location>
        <begin position="33"/>
        <end position="86"/>
    </location>
</feature>
<dbReference type="Gene3D" id="1.10.101.10">
    <property type="entry name" value="PGBD-like superfamily/PGBD"/>
    <property type="match status" value="2"/>
</dbReference>
<dbReference type="OrthoDB" id="5985073at2759"/>
<dbReference type="InterPro" id="IPR036366">
    <property type="entry name" value="PGBDSf"/>
</dbReference>
<proteinExistence type="predicted"/>
<sequence>MALLRACLCLLVVCLAVVQGVSATWPLVQSGDNGPNVMAVQDLLQAHGHFLTSDGIFGPITEAAVKAFQLANSLTADGIVGPLTWPVLIVTVQSGSSGAAVHAVQYLLAYKHNLLAVAGIDSLFGPITEGAVKSFQASKGLTQDGIVGPLTWEALVSGDAPPPSSLGSQCQVVLPTPTADIGPCSEEAAAALAPEAGSTAGVCTPRVTLTECQLRTIMGGACPNCKYYYPHLVKAMERFDLNCPDRIAAFLAQVRHETGGLGTLFQPSDCGAGGIHMIPSNFPSFLSGEGALADLVAQFQQYGLSAIPEASLALGTPCTGQKLCASKLVQLPENAFVTAAWWFATGARKNMAHLGCQDLRLDADAGLGTASPPTGFYQISQCIYGDITLPGCGMAQRVQYYNDALAVTNLMKQ</sequence>
<feature type="chain" id="PRO_5017212249" description="Peptidoglycan binding-like domain-containing protein" evidence="1">
    <location>
        <begin position="24"/>
        <end position="413"/>
    </location>
</feature>
<comment type="caution">
    <text evidence="3">The sequence shown here is derived from an EMBL/GenBank/DDBJ whole genome shotgun (WGS) entry which is preliminary data.</text>
</comment>
<dbReference type="SUPFAM" id="SSF53955">
    <property type="entry name" value="Lysozyme-like"/>
    <property type="match status" value="1"/>
</dbReference>
<feature type="signal peptide" evidence="1">
    <location>
        <begin position="1"/>
        <end position="23"/>
    </location>
</feature>